<dbReference type="InterPro" id="IPR002347">
    <property type="entry name" value="SDR_fam"/>
</dbReference>
<organism evidence="3 4">
    <name type="scientific">Arcanobacterium canis</name>
    <dbReference type="NCBI Taxonomy" id="999183"/>
    <lineage>
        <taxon>Bacteria</taxon>
        <taxon>Bacillati</taxon>
        <taxon>Actinomycetota</taxon>
        <taxon>Actinomycetes</taxon>
        <taxon>Actinomycetales</taxon>
        <taxon>Actinomycetaceae</taxon>
        <taxon>Arcanobacterium</taxon>
    </lineage>
</organism>
<keyword evidence="2" id="KW-0560">Oxidoreductase</keyword>
<dbReference type="CDD" id="cd05233">
    <property type="entry name" value="SDR_c"/>
    <property type="match status" value="1"/>
</dbReference>
<reference evidence="3 4" key="1">
    <citation type="submission" date="2023-03" db="EMBL/GenBank/DDBJ databases">
        <title>Complete genome of Arcanobacterium canis strain DSM 25104 isolated in 2010 from a canine otitis externa in Germany.</title>
        <authorList>
            <person name="Borowiak M."/>
            <person name="Kreitlow A."/>
            <person name="Malorny B."/>
            <person name="Laemmler C."/>
            <person name="Prenger-Berninghoff E."/>
            <person name="Ploetz M."/>
            <person name="Abdulmawjood A."/>
        </authorList>
    </citation>
    <scope>NUCLEOTIDE SEQUENCE [LARGE SCALE GENOMIC DNA]</scope>
    <source>
        <strain evidence="3 4">DSM 25104</strain>
    </source>
</reference>
<keyword evidence="4" id="KW-1185">Reference proteome</keyword>
<gene>
    <name evidence="3" type="ORF">P7079_03665</name>
</gene>
<dbReference type="Gene3D" id="3.40.50.720">
    <property type="entry name" value="NAD(P)-binding Rossmann-like Domain"/>
    <property type="match status" value="1"/>
</dbReference>
<dbReference type="InterPro" id="IPR036291">
    <property type="entry name" value="NAD(P)-bd_dom_sf"/>
</dbReference>
<proteinExistence type="inferred from homology"/>
<protein>
    <submittedName>
        <fullName evidence="3">SDR family NAD(P)-dependent oxidoreductase</fullName>
    </submittedName>
</protein>
<dbReference type="PANTHER" id="PTHR44196:SF1">
    <property type="entry name" value="DEHYDROGENASE_REDUCTASE SDR FAMILY MEMBER 7B"/>
    <property type="match status" value="1"/>
</dbReference>
<dbReference type="Proteomes" id="UP001215216">
    <property type="component" value="Chromosome"/>
</dbReference>
<name>A0ABY8FZY0_9ACTO</name>
<dbReference type="EMBL" id="CP121208">
    <property type="protein sequence ID" value="WFM84084.1"/>
    <property type="molecule type" value="Genomic_DNA"/>
</dbReference>
<dbReference type="PRINTS" id="PR00081">
    <property type="entry name" value="GDHRDH"/>
</dbReference>
<dbReference type="SUPFAM" id="SSF51735">
    <property type="entry name" value="NAD(P)-binding Rossmann-fold domains"/>
    <property type="match status" value="1"/>
</dbReference>
<dbReference type="Pfam" id="PF00106">
    <property type="entry name" value="adh_short"/>
    <property type="match status" value="1"/>
</dbReference>
<dbReference type="RefSeq" id="WP_278013479.1">
    <property type="nucleotide sequence ID" value="NZ_CP121208.1"/>
</dbReference>
<comment type="similarity">
    <text evidence="1">Belongs to the short-chain dehydrogenases/reductases (SDR) family.</text>
</comment>
<sequence>MAEHGGPQSQVILLTGASRGIGAVIAQAIAAPGRTLLLVARSQTALQKQATICQDLGASVYTYAAELGDVDSINELVAQIRCDGCVPDTLINNAGVMGAEVSPWDDDPQAWWHVMEVNVRAPYLLAHAFVPDMLEAGFGRIIDLSSGAAIWDTPNTVAYYVSKTALFRLGSSLHEAGHTRGLRVLEVAPGVVKTDMTRDADMHIGRTEWNDASEVAQIIAAAVDGDLDGLSGAQIRAGTDTLADLKERSLSGIGHEDRRLRMTGFDN</sequence>
<evidence type="ECO:0000256" key="2">
    <source>
        <dbReference type="ARBA" id="ARBA00023002"/>
    </source>
</evidence>
<dbReference type="PANTHER" id="PTHR44196">
    <property type="entry name" value="DEHYDROGENASE/REDUCTASE SDR FAMILY MEMBER 7B"/>
    <property type="match status" value="1"/>
</dbReference>
<accession>A0ABY8FZY0</accession>
<evidence type="ECO:0000313" key="3">
    <source>
        <dbReference type="EMBL" id="WFM84084.1"/>
    </source>
</evidence>
<evidence type="ECO:0000256" key="1">
    <source>
        <dbReference type="ARBA" id="ARBA00006484"/>
    </source>
</evidence>
<evidence type="ECO:0000313" key="4">
    <source>
        <dbReference type="Proteomes" id="UP001215216"/>
    </source>
</evidence>